<organism evidence="8 9">
    <name type="scientific">Phytohabitans aurantiacus</name>
    <dbReference type="NCBI Taxonomy" id="3016789"/>
    <lineage>
        <taxon>Bacteria</taxon>
        <taxon>Bacillati</taxon>
        <taxon>Actinomycetota</taxon>
        <taxon>Actinomycetes</taxon>
        <taxon>Micromonosporales</taxon>
        <taxon>Micromonosporaceae</taxon>
    </lineage>
</organism>
<evidence type="ECO:0000256" key="5">
    <source>
        <dbReference type="PROSITE-ProRule" id="PRU01240"/>
    </source>
</evidence>
<feature type="active site" description="Charge relay system" evidence="5">
    <location>
        <position position="219"/>
    </location>
</feature>
<dbReference type="PROSITE" id="PS51892">
    <property type="entry name" value="SUBTILASE"/>
    <property type="match status" value="1"/>
</dbReference>
<evidence type="ECO:0000313" key="9">
    <source>
        <dbReference type="Proteomes" id="UP001144280"/>
    </source>
</evidence>
<evidence type="ECO:0000256" key="3">
    <source>
        <dbReference type="ARBA" id="ARBA00022801"/>
    </source>
</evidence>
<feature type="active site" description="Charge relay system" evidence="5">
    <location>
        <position position="183"/>
    </location>
</feature>
<evidence type="ECO:0000256" key="6">
    <source>
        <dbReference type="RuleBase" id="RU003355"/>
    </source>
</evidence>
<gene>
    <name evidence="8" type="ORF">Pa4123_90060</name>
</gene>
<dbReference type="SUPFAM" id="SSF52743">
    <property type="entry name" value="Subtilisin-like"/>
    <property type="match status" value="1"/>
</dbReference>
<evidence type="ECO:0000313" key="8">
    <source>
        <dbReference type="EMBL" id="GLI03726.1"/>
    </source>
</evidence>
<protein>
    <submittedName>
        <fullName evidence="8">Protease</fullName>
    </submittedName>
</protein>
<dbReference type="Gene3D" id="3.40.50.200">
    <property type="entry name" value="Peptidase S8/S53 domain"/>
    <property type="match status" value="1"/>
</dbReference>
<dbReference type="InterPro" id="IPR015500">
    <property type="entry name" value="Peptidase_S8_subtilisin-rel"/>
</dbReference>
<dbReference type="InterPro" id="IPR023828">
    <property type="entry name" value="Peptidase_S8_Ser-AS"/>
</dbReference>
<name>A0ABQ5RDQ2_9ACTN</name>
<evidence type="ECO:0000259" key="7">
    <source>
        <dbReference type="Pfam" id="PF00082"/>
    </source>
</evidence>
<dbReference type="PROSITE" id="PS00136">
    <property type="entry name" value="SUBTILASE_ASP"/>
    <property type="match status" value="1"/>
</dbReference>
<accession>A0ABQ5RDQ2</accession>
<keyword evidence="3 5" id="KW-0378">Hydrolase</keyword>
<evidence type="ECO:0000256" key="2">
    <source>
        <dbReference type="ARBA" id="ARBA00022670"/>
    </source>
</evidence>
<keyword evidence="2 5" id="KW-0645">Protease</keyword>
<feature type="active site" description="Charge relay system" evidence="5">
    <location>
        <position position="394"/>
    </location>
</feature>
<dbReference type="InterPro" id="IPR000209">
    <property type="entry name" value="Peptidase_S8/S53_dom"/>
</dbReference>
<dbReference type="PROSITE" id="PS00138">
    <property type="entry name" value="SUBTILASE_SER"/>
    <property type="match status" value="1"/>
</dbReference>
<comment type="similarity">
    <text evidence="1 5 6">Belongs to the peptidase S8 family.</text>
</comment>
<dbReference type="GO" id="GO:0006508">
    <property type="term" value="P:proteolysis"/>
    <property type="evidence" value="ECO:0007669"/>
    <property type="project" value="UniProtKB-KW"/>
</dbReference>
<dbReference type="InterPro" id="IPR050131">
    <property type="entry name" value="Peptidase_S8_subtilisin-like"/>
</dbReference>
<keyword evidence="9" id="KW-1185">Reference proteome</keyword>
<dbReference type="PRINTS" id="PR00723">
    <property type="entry name" value="SUBTILISIN"/>
</dbReference>
<proteinExistence type="inferred from homology"/>
<dbReference type="PANTHER" id="PTHR43806">
    <property type="entry name" value="PEPTIDASE S8"/>
    <property type="match status" value="1"/>
</dbReference>
<dbReference type="InterPro" id="IPR036852">
    <property type="entry name" value="Peptidase_S8/S53_dom_sf"/>
</dbReference>
<dbReference type="PANTHER" id="PTHR43806:SF11">
    <property type="entry name" value="CEREVISIN-RELATED"/>
    <property type="match status" value="1"/>
</dbReference>
<keyword evidence="4 5" id="KW-0720">Serine protease</keyword>
<dbReference type="EMBL" id="BSDI01000097">
    <property type="protein sequence ID" value="GLI03726.1"/>
    <property type="molecule type" value="Genomic_DNA"/>
</dbReference>
<dbReference type="Pfam" id="PF00082">
    <property type="entry name" value="Peptidase_S8"/>
    <property type="match status" value="1"/>
</dbReference>
<dbReference type="CDD" id="cd00306">
    <property type="entry name" value="Peptidases_S8_S53"/>
    <property type="match status" value="1"/>
</dbReference>
<dbReference type="GO" id="GO:0008233">
    <property type="term" value="F:peptidase activity"/>
    <property type="evidence" value="ECO:0007669"/>
    <property type="project" value="UniProtKB-KW"/>
</dbReference>
<comment type="caution">
    <text evidence="8">The sequence shown here is derived from an EMBL/GenBank/DDBJ whole genome shotgun (WGS) entry which is preliminary data.</text>
</comment>
<evidence type="ECO:0000256" key="4">
    <source>
        <dbReference type="ARBA" id="ARBA00022825"/>
    </source>
</evidence>
<dbReference type="InterPro" id="IPR023827">
    <property type="entry name" value="Peptidase_S8_Asp-AS"/>
</dbReference>
<dbReference type="Proteomes" id="UP001144280">
    <property type="component" value="Unassembled WGS sequence"/>
</dbReference>
<feature type="domain" description="Peptidase S8/S53" evidence="7">
    <location>
        <begin position="174"/>
        <end position="426"/>
    </location>
</feature>
<reference evidence="8" key="1">
    <citation type="submission" date="2022-12" db="EMBL/GenBank/DDBJ databases">
        <title>New Phytohabitans aurantiacus sp. RD004123 nov., an actinomycete isolated from soil.</title>
        <authorList>
            <person name="Triningsih D.W."/>
            <person name="Harunari E."/>
            <person name="Igarashi Y."/>
        </authorList>
    </citation>
    <scope>NUCLEOTIDE SEQUENCE</scope>
    <source>
        <strain evidence="8">RD004123</strain>
    </source>
</reference>
<sequence length="441" mass="47649">MSFWQRWHRRRRRRETLSADALRQAAARALARDPDGVAARRLRDQTKHIIEAFRGDVAEDPEGGYLYRKGWILVREEYANRASQLLGARVDRERERDAAPAVAGIRRIPLMKDVEMRSALDSLLDGAGGLGEGCAAPEHILSISDVVSRCPAVEPEPVEATTPEPAPTFDSAAGHGVRVVVVDTGLDPDAPLKHRWLDQVEGEPDPAITPDELLKYAGHGTFIAGVVRCLAPRAEVFVTSAFWRGGALAETEVVRELTRVLATQSPDIIVLSAGTRTYRNSGLLAFDAFNRTVLSQHKGVALVAAAGNDASRVPFWPAASPFSVSVGALNERWDGRAEFSNHGGWVDVYAPGENLVNAFPVGTYTYQEAPNIPPDVPKPRIEAFTGMARWSGTSFSTPLVAGLIAARMSHTGENGRTAAAALIADAQRAARLGVGAVLHPR</sequence>
<evidence type="ECO:0000256" key="1">
    <source>
        <dbReference type="ARBA" id="ARBA00011073"/>
    </source>
</evidence>